<evidence type="ECO:0000313" key="1">
    <source>
        <dbReference type="EMBL" id="SVB14768.1"/>
    </source>
</evidence>
<feature type="non-terminal residue" evidence="1">
    <location>
        <position position="64"/>
    </location>
</feature>
<accession>A0A382BLR9</accession>
<dbReference type="EMBL" id="UINC01030410">
    <property type="protein sequence ID" value="SVB14768.1"/>
    <property type="molecule type" value="Genomic_DNA"/>
</dbReference>
<gene>
    <name evidence="1" type="ORF">METZ01_LOCUS167622</name>
</gene>
<organism evidence="1">
    <name type="scientific">marine metagenome</name>
    <dbReference type="NCBI Taxonomy" id="408172"/>
    <lineage>
        <taxon>unclassified sequences</taxon>
        <taxon>metagenomes</taxon>
        <taxon>ecological metagenomes</taxon>
    </lineage>
</organism>
<name>A0A382BLR9_9ZZZZ</name>
<dbReference type="AlphaFoldDB" id="A0A382BLR9"/>
<proteinExistence type="predicted"/>
<sequence length="64" mass="7374">MTNGRLGYFSFYEVGTADQKISLKSVEKHMPLEVLNIPPLCPNPVFHWKAPKFRRKPVPHLKPS</sequence>
<protein>
    <submittedName>
        <fullName evidence="1">Uncharacterized protein</fullName>
    </submittedName>
</protein>
<reference evidence="1" key="1">
    <citation type="submission" date="2018-05" db="EMBL/GenBank/DDBJ databases">
        <authorList>
            <person name="Lanie J.A."/>
            <person name="Ng W.-L."/>
            <person name="Kazmierczak K.M."/>
            <person name="Andrzejewski T.M."/>
            <person name="Davidsen T.M."/>
            <person name="Wayne K.J."/>
            <person name="Tettelin H."/>
            <person name="Glass J.I."/>
            <person name="Rusch D."/>
            <person name="Podicherti R."/>
            <person name="Tsui H.-C.T."/>
            <person name="Winkler M.E."/>
        </authorList>
    </citation>
    <scope>NUCLEOTIDE SEQUENCE</scope>
</reference>